<keyword evidence="9" id="KW-0520">NAD</keyword>
<evidence type="ECO:0000313" key="12">
    <source>
        <dbReference type="Proteomes" id="UP000004217"/>
    </source>
</evidence>
<dbReference type="GO" id="GO:0004497">
    <property type="term" value="F:monooxygenase activity"/>
    <property type="evidence" value="ECO:0007669"/>
    <property type="project" value="UniProtKB-ARBA"/>
</dbReference>
<dbReference type="Proteomes" id="UP000004217">
    <property type="component" value="Unassembled WGS sequence"/>
</dbReference>
<evidence type="ECO:0000256" key="5">
    <source>
        <dbReference type="ARBA" id="ARBA00022964"/>
    </source>
</evidence>
<evidence type="ECO:0000256" key="8">
    <source>
        <dbReference type="ARBA" id="ARBA00023014"/>
    </source>
</evidence>
<name>G2GGM8_9ACTN</name>
<accession>G2GGM8</accession>
<evidence type="ECO:0000313" key="11">
    <source>
        <dbReference type="EMBL" id="EGX57323.1"/>
    </source>
</evidence>
<dbReference type="GO" id="GO:0005506">
    <property type="term" value="F:iron ion binding"/>
    <property type="evidence" value="ECO:0007669"/>
    <property type="project" value="InterPro"/>
</dbReference>
<dbReference type="GO" id="GO:0016705">
    <property type="term" value="F:oxidoreductase activity, acting on paired donors, with incorporation or reduction of molecular oxygen"/>
    <property type="evidence" value="ECO:0007669"/>
    <property type="project" value="UniProtKB-ARBA"/>
</dbReference>
<feature type="domain" description="Rieske" evidence="10">
    <location>
        <begin position="39"/>
        <end position="135"/>
    </location>
</feature>
<dbReference type="CDD" id="cd08881">
    <property type="entry name" value="RHO_alpha_C_NDO-like"/>
    <property type="match status" value="1"/>
</dbReference>
<dbReference type="PANTHER" id="PTHR43756">
    <property type="entry name" value="CHOLINE MONOOXYGENASE, CHLOROPLASTIC"/>
    <property type="match status" value="1"/>
</dbReference>
<dbReference type="PANTHER" id="PTHR43756:SF1">
    <property type="entry name" value="3-PHENYLPROPIONATE_CINNAMIC ACID DIOXYGENASE SUBUNIT ALPHA"/>
    <property type="match status" value="1"/>
</dbReference>
<comment type="similarity">
    <text evidence="1">Belongs to the bacterial ring-hydroxylating dioxygenase alpha subunit family.</text>
</comment>
<keyword evidence="7" id="KW-0408">Iron</keyword>
<dbReference type="Pfam" id="PF00355">
    <property type="entry name" value="Rieske"/>
    <property type="match status" value="1"/>
</dbReference>
<keyword evidence="8" id="KW-0411">Iron-sulfur</keyword>
<keyword evidence="6" id="KW-0560">Oxidoreductase</keyword>
<evidence type="ECO:0000256" key="2">
    <source>
        <dbReference type="ARBA" id="ARBA00022714"/>
    </source>
</evidence>
<dbReference type="InterPro" id="IPR001663">
    <property type="entry name" value="Rng_hydr_dOase-A"/>
</dbReference>
<comment type="caution">
    <text evidence="11">The sequence shown here is derived from an EMBL/GenBank/DDBJ whole genome shotgun (WGS) entry which is preliminary data.</text>
</comment>
<evidence type="ECO:0000256" key="7">
    <source>
        <dbReference type="ARBA" id="ARBA00023004"/>
    </source>
</evidence>
<evidence type="ECO:0000259" key="10">
    <source>
        <dbReference type="PROSITE" id="PS51296"/>
    </source>
</evidence>
<proteinExistence type="inferred from homology"/>
<dbReference type="GO" id="GO:0051213">
    <property type="term" value="F:dioxygenase activity"/>
    <property type="evidence" value="ECO:0007669"/>
    <property type="project" value="UniProtKB-KW"/>
</dbReference>
<evidence type="ECO:0000256" key="4">
    <source>
        <dbReference type="ARBA" id="ARBA00022797"/>
    </source>
</evidence>
<dbReference type="RefSeq" id="WP_007499173.1">
    <property type="nucleotide sequence ID" value="NZ_AGBF01000097.1"/>
</dbReference>
<dbReference type="InterPro" id="IPR036922">
    <property type="entry name" value="Rieske_2Fe-2S_sf"/>
</dbReference>
<evidence type="ECO:0000256" key="9">
    <source>
        <dbReference type="ARBA" id="ARBA00023027"/>
    </source>
</evidence>
<dbReference type="Gene3D" id="3.90.380.10">
    <property type="entry name" value="Naphthalene 1,2-dioxygenase Alpha Subunit, Chain A, domain 1"/>
    <property type="match status" value="1"/>
</dbReference>
<dbReference type="AlphaFoldDB" id="G2GGM8"/>
<dbReference type="PATRIC" id="fig|700597.3.peg.4577"/>
<sequence length="452" mass="50902">MTAPADQSADIDAGRLDPRIYTDPAVYERELEQVFGRSWLFLAHTSQLPGRGDFVQTYMGEDPVLVVRQRDGSVKAFLNQCRHRGMRICRSDQGTSRTFTCSYHGWAYDLEGNLVNVPQEERAYRNEIDKSRWGALKVPRIAEYKGFYFGTWSADVPEFEDYLGDMAFYFDAVAGRWDNGLEFVEGTTKWVIDCNWKFASEQFASDMYHAEVSHSSALIALHEDPAFWAGTSYQTLMPGRQFHGNGHGSGSFWADQIGFTELMYNSPALHEWTLAHAGQALGNLSEDQILKVGGHNTIFPNFSWLAGPATMRVWHPRGPGQIEVWAWTYVPRDAPDEVKADIRRMTQRTFSPAGSFETDDGENWTEIQQVLRGWKARSAPFNAGMGLGHDERDVHGLPGRTSDALSESAARGFHRRWNDLMSGLSWAQIAELDAARRAEESAAAPRPEVTEA</sequence>
<keyword evidence="5 11" id="KW-0223">Dioxygenase</keyword>
<dbReference type="SUPFAM" id="SSF55961">
    <property type="entry name" value="Bet v1-like"/>
    <property type="match status" value="1"/>
</dbReference>
<gene>
    <name evidence="11" type="ORF">SZN_23311</name>
</gene>
<dbReference type="PROSITE" id="PS51296">
    <property type="entry name" value="RIESKE"/>
    <property type="match status" value="1"/>
</dbReference>
<dbReference type="InterPro" id="IPR015879">
    <property type="entry name" value="Ring_hydroxy_dOase_asu_C_dom"/>
</dbReference>
<evidence type="ECO:0000256" key="1">
    <source>
        <dbReference type="ARBA" id="ARBA00008751"/>
    </source>
</evidence>
<dbReference type="Gene3D" id="2.102.10.10">
    <property type="entry name" value="Rieske [2Fe-2S] iron-sulphur domain"/>
    <property type="match status" value="1"/>
</dbReference>
<evidence type="ECO:0000256" key="6">
    <source>
        <dbReference type="ARBA" id="ARBA00023002"/>
    </source>
</evidence>
<dbReference type="PRINTS" id="PR00090">
    <property type="entry name" value="RNGDIOXGNASE"/>
</dbReference>
<dbReference type="EMBL" id="AGBF01000097">
    <property type="protein sequence ID" value="EGX57323.1"/>
    <property type="molecule type" value="Genomic_DNA"/>
</dbReference>
<protein>
    <submittedName>
        <fullName evidence="11">Ring hydroxylating dioxygenase subunit alpha</fullName>
    </submittedName>
</protein>
<dbReference type="GO" id="GO:0051537">
    <property type="term" value="F:2 iron, 2 sulfur cluster binding"/>
    <property type="evidence" value="ECO:0007669"/>
    <property type="project" value="UniProtKB-KW"/>
</dbReference>
<dbReference type="InterPro" id="IPR017941">
    <property type="entry name" value="Rieske_2Fe-2S"/>
</dbReference>
<dbReference type="SUPFAM" id="SSF50022">
    <property type="entry name" value="ISP domain"/>
    <property type="match status" value="1"/>
</dbReference>
<keyword evidence="3" id="KW-0479">Metal-binding</keyword>
<keyword evidence="4" id="KW-0058">Aromatic hydrocarbons catabolism</keyword>
<keyword evidence="2" id="KW-0001">2Fe-2S</keyword>
<dbReference type="OrthoDB" id="5243643at2"/>
<keyword evidence="12" id="KW-1185">Reference proteome</keyword>
<evidence type="ECO:0000256" key="3">
    <source>
        <dbReference type="ARBA" id="ARBA00022723"/>
    </source>
</evidence>
<dbReference type="Pfam" id="PF00848">
    <property type="entry name" value="Ring_hydroxyl_A"/>
    <property type="match status" value="1"/>
</dbReference>
<organism evidence="11 12">
    <name type="scientific">Streptomyces zinciresistens K42</name>
    <dbReference type="NCBI Taxonomy" id="700597"/>
    <lineage>
        <taxon>Bacteria</taxon>
        <taxon>Bacillati</taxon>
        <taxon>Actinomycetota</taxon>
        <taxon>Actinomycetes</taxon>
        <taxon>Kitasatosporales</taxon>
        <taxon>Streptomycetaceae</taxon>
        <taxon>Streptomyces</taxon>
    </lineage>
</organism>
<dbReference type="InterPro" id="IPR043266">
    <property type="entry name" value="RHO_NdoB-like_C"/>
</dbReference>
<reference evidence="11 12" key="1">
    <citation type="submission" date="2011-08" db="EMBL/GenBank/DDBJ databases">
        <authorList>
            <person name="Lin Y."/>
            <person name="Hao X."/>
            <person name="Johnstone L."/>
            <person name="Miller S.J."/>
            <person name="Wei G."/>
            <person name="Rensing C."/>
        </authorList>
    </citation>
    <scope>NUCLEOTIDE SEQUENCE [LARGE SCALE GENOMIC DNA]</scope>
    <source>
        <strain evidence="11 12">K42</strain>
    </source>
</reference>